<protein>
    <submittedName>
        <fullName evidence="3">Uncharacterized protein</fullName>
    </submittedName>
</protein>
<reference evidence="3" key="2">
    <citation type="submission" date="2017-02" db="UniProtKB">
        <authorList>
            <consortium name="WormBaseParasite"/>
        </authorList>
    </citation>
    <scope>IDENTIFICATION</scope>
</reference>
<evidence type="ECO:0000256" key="1">
    <source>
        <dbReference type="ARBA" id="ARBA00005773"/>
    </source>
</evidence>
<dbReference type="InterPro" id="IPR002666">
    <property type="entry name" value="Folate_carrier"/>
</dbReference>
<dbReference type="GO" id="GO:0016020">
    <property type="term" value="C:membrane"/>
    <property type="evidence" value="ECO:0007669"/>
    <property type="project" value="InterPro"/>
</dbReference>
<dbReference type="AlphaFoldDB" id="A0A0K0D2Y4"/>
<dbReference type="Proteomes" id="UP000035642">
    <property type="component" value="Unassembled WGS sequence"/>
</dbReference>
<comment type="similarity">
    <text evidence="1">Belongs to the reduced folate carrier (RFC) transporter (TC 2.A.48) family.</text>
</comment>
<keyword evidence="2" id="KW-1185">Reference proteome</keyword>
<sequence>MLDCLMRYRELELLIKHRLWRRLFVIMLDPELEELTEIEVLPTKVPVLFLPNILRYKPVFVLEGACLSLTRILLVCGEGVVQMRLMQIAIGALML</sequence>
<evidence type="ECO:0000313" key="2">
    <source>
        <dbReference type="Proteomes" id="UP000035642"/>
    </source>
</evidence>
<reference evidence="2" key="1">
    <citation type="submission" date="2012-09" db="EMBL/GenBank/DDBJ databases">
        <authorList>
            <person name="Martin A.A."/>
        </authorList>
    </citation>
    <scope>NUCLEOTIDE SEQUENCE</scope>
</reference>
<accession>A0A0K0D2Y4</accession>
<dbReference type="WBParaSite" id="ACAC_0000442901-mRNA-1">
    <property type="protein sequence ID" value="ACAC_0000442901-mRNA-1"/>
    <property type="gene ID" value="ACAC_0000442901"/>
</dbReference>
<evidence type="ECO:0000313" key="3">
    <source>
        <dbReference type="WBParaSite" id="ACAC_0000442901-mRNA-1"/>
    </source>
</evidence>
<proteinExistence type="inferred from homology"/>
<name>A0A0K0D2Y4_ANGCA</name>
<dbReference type="Pfam" id="PF01770">
    <property type="entry name" value="Folate_carrier"/>
    <property type="match status" value="1"/>
</dbReference>
<organism evidence="2 3">
    <name type="scientific">Angiostrongylus cantonensis</name>
    <name type="common">Rat lungworm</name>
    <dbReference type="NCBI Taxonomy" id="6313"/>
    <lineage>
        <taxon>Eukaryota</taxon>
        <taxon>Metazoa</taxon>
        <taxon>Ecdysozoa</taxon>
        <taxon>Nematoda</taxon>
        <taxon>Chromadorea</taxon>
        <taxon>Rhabditida</taxon>
        <taxon>Rhabditina</taxon>
        <taxon>Rhabditomorpha</taxon>
        <taxon>Strongyloidea</taxon>
        <taxon>Metastrongylidae</taxon>
        <taxon>Angiostrongylus</taxon>
    </lineage>
</organism>
<dbReference type="GO" id="GO:0090482">
    <property type="term" value="F:vitamin transmembrane transporter activity"/>
    <property type="evidence" value="ECO:0007669"/>
    <property type="project" value="InterPro"/>
</dbReference>